<evidence type="ECO:0000256" key="1">
    <source>
        <dbReference type="SAM" id="MobiDB-lite"/>
    </source>
</evidence>
<dbReference type="RefSeq" id="WP_197660528.1">
    <property type="nucleotide sequence ID" value="NZ_JAEAGR010000004.1"/>
</dbReference>
<evidence type="ECO:0000313" key="4">
    <source>
        <dbReference type="Proteomes" id="UP000623269"/>
    </source>
</evidence>
<feature type="transmembrane region" description="Helical" evidence="2">
    <location>
        <begin position="35"/>
        <end position="58"/>
    </location>
</feature>
<organism evidence="3 4">
    <name type="scientific">Mobilitalea sibirica</name>
    <dbReference type="NCBI Taxonomy" id="1462919"/>
    <lineage>
        <taxon>Bacteria</taxon>
        <taxon>Bacillati</taxon>
        <taxon>Bacillota</taxon>
        <taxon>Clostridia</taxon>
        <taxon>Lachnospirales</taxon>
        <taxon>Lachnospiraceae</taxon>
        <taxon>Mobilitalea</taxon>
    </lineage>
</organism>
<dbReference type="AlphaFoldDB" id="A0A8J7KVL3"/>
<sequence>MNKVKRIAAIVGIVLILTLIIVTFISAFIAPELFLAGIFSIIVVPMMIYAFIAVYRYVHRNDEPMNNDIADNEEDNLEIKDEDVSEEEGTK</sequence>
<feature type="compositionally biased region" description="Acidic residues" evidence="1">
    <location>
        <begin position="70"/>
        <end position="91"/>
    </location>
</feature>
<proteinExistence type="predicted"/>
<evidence type="ECO:0000313" key="3">
    <source>
        <dbReference type="EMBL" id="MBH1940300.1"/>
    </source>
</evidence>
<dbReference type="Proteomes" id="UP000623269">
    <property type="component" value="Unassembled WGS sequence"/>
</dbReference>
<evidence type="ECO:0000256" key="2">
    <source>
        <dbReference type="SAM" id="Phobius"/>
    </source>
</evidence>
<gene>
    <name evidence="3" type="ORF">I5677_05245</name>
</gene>
<feature type="region of interest" description="Disordered" evidence="1">
    <location>
        <begin position="67"/>
        <end position="91"/>
    </location>
</feature>
<keyword evidence="2" id="KW-0472">Membrane</keyword>
<keyword evidence="2" id="KW-0812">Transmembrane</keyword>
<dbReference type="EMBL" id="JAEAGR010000004">
    <property type="protein sequence ID" value="MBH1940300.1"/>
    <property type="molecule type" value="Genomic_DNA"/>
</dbReference>
<keyword evidence="2" id="KW-1133">Transmembrane helix</keyword>
<name>A0A8J7KVL3_9FIRM</name>
<comment type="caution">
    <text evidence="3">The sequence shown here is derived from an EMBL/GenBank/DDBJ whole genome shotgun (WGS) entry which is preliminary data.</text>
</comment>
<protein>
    <submittedName>
        <fullName evidence="3">Uncharacterized protein</fullName>
    </submittedName>
</protein>
<feature type="transmembrane region" description="Helical" evidence="2">
    <location>
        <begin position="7"/>
        <end position="29"/>
    </location>
</feature>
<reference evidence="3" key="1">
    <citation type="submission" date="2020-12" db="EMBL/GenBank/DDBJ databases">
        <title>M. sibirica DSM 26468T genome.</title>
        <authorList>
            <person name="Thieme N."/>
            <person name="Rettenmaier R."/>
            <person name="Zverlov V."/>
            <person name="Liebl W."/>
        </authorList>
    </citation>
    <scope>NUCLEOTIDE SEQUENCE</scope>
    <source>
        <strain evidence="3">DSM 26468</strain>
    </source>
</reference>
<keyword evidence="4" id="KW-1185">Reference proteome</keyword>
<accession>A0A8J7KVL3</accession>